<comment type="subcellular location">
    <subcellularLocation>
        <location evidence="1">Cell inner membrane</location>
        <topology evidence="1">Single-pass membrane protein</topology>
    </subcellularLocation>
</comment>
<sequence length="168" mass="19007">MKNWETPRGFTLVETLIVLSLVCVAVSRVIPSFESVSMTTQMTRLATELNGFVVMAKSLAVMRRQPLWIHLLIVNGSWELELTDSKKEYQGEVLMRLSGSSFSGIEIETTYSSNQISFDATHGRPKSGRFIFFPRQRSQMALELRTHFRSAIVRVCSPSSTYLGYEAC</sequence>
<dbReference type="RefSeq" id="WP_206371814.1">
    <property type="nucleotide sequence ID" value="NZ_CAWPTM010000109.1"/>
</dbReference>
<name>A0ABS3AA17_9VIBR</name>
<evidence type="ECO:0000256" key="2">
    <source>
        <dbReference type="ARBA" id="ARBA00021549"/>
    </source>
</evidence>
<evidence type="ECO:0000256" key="11">
    <source>
        <dbReference type="SAM" id="Phobius"/>
    </source>
</evidence>
<protein>
    <recommendedName>
        <fullName evidence="2">Type II secretion system protein H</fullName>
    </recommendedName>
    <alternativeName>
        <fullName evidence="10">General secretion pathway protein H</fullName>
    </alternativeName>
</protein>
<dbReference type="PIRSF" id="PIRSF024622">
    <property type="entry name" value="Tfp_FimT"/>
    <property type="match status" value="1"/>
</dbReference>
<comment type="similarity">
    <text evidence="9">Belongs to the GSP H family.</text>
</comment>
<evidence type="ECO:0000256" key="6">
    <source>
        <dbReference type="ARBA" id="ARBA00022692"/>
    </source>
</evidence>
<evidence type="ECO:0000256" key="1">
    <source>
        <dbReference type="ARBA" id="ARBA00004377"/>
    </source>
</evidence>
<keyword evidence="8 11" id="KW-0472">Membrane</keyword>
<gene>
    <name evidence="13" type="ORF">JYA62_20460</name>
</gene>
<keyword evidence="14" id="KW-1185">Reference proteome</keyword>
<proteinExistence type="inferred from homology"/>
<keyword evidence="6 11" id="KW-0812">Transmembrane</keyword>
<keyword evidence="4" id="KW-0488">Methylation</keyword>
<evidence type="ECO:0000256" key="9">
    <source>
        <dbReference type="ARBA" id="ARBA00025772"/>
    </source>
</evidence>
<feature type="domain" description="General secretion pathway GspH" evidence="12">
    <location>
        <begin position="46"/>
        <end position="140"/>
    </location>
</feature>
<evidence type="ECO:0000256" key="7">
    <source>
        <dbReference type="ARBA" id="ARBA00022989"/>
    </source>
</evidence>
<evidence type="ECO:0000313" key="14">
    <source>
        <dbReference type="Proteomes" id="UP000779070"/>
    </source>
</evidence>
<evidence type="ECO:0000256" key="3">
    <source>
        <dbReference type="ARBA" id="ARBA00022475"/>
    </source>
</evidence>
<dbReference type="Pfam" id="PF12019">
    <property type="entry name" value="GspH"/>
    <property type="match status" value="1"/>
</dbReference>
<dbReference type="InterPro" id="IPR016824">
    <property type="entry name" value="Tfp-pilus_assembly_FimT"/>
</dbReference>
<dbReference type="NCBIfam" id="TIGR02532">
    <property type="entry name" value="IV_pilin_GFxxxE"/>
    <property type="match status" value="1"/>
</dbReference>
<evidence type="ECO:0000256" key="5">
    <source>
        <dbReference type="ARBA" id="ARBA00022519"/>
    </source>
</evidence>
<reference evidence="13 14" key="1">
    <citation type="submission" date="2021-02" db="EMBL/GenBank/DDBJ databases">
        <title>Draft Genome Sequences of 5 Vibrio neptunius Strains Isolated From of Bivalve Hatcheries.</title>
        <authorList>
            <person name="Galvis F."/>
            <person name="Barja J.L."/>
            <person name="Lemos M.L."/>
            <person name="Balado M."/>
        </authorList>
    </citation>
    <scope>NUCLEOTIDE SEQUENCE [LARGE SCALE GENOMIC DNA]</scope>
    <source>
        <strain evidence="13 14">PP-145.98</strain>
    </source>
</reference>
<keyword evidence="5" id="KW-0997">Cell inner membrane</keyword>
<evidence type="ECO:0000313" key="13">
    <source>
        <dbReference type="EMBL" id="MBN3580034.1"/>
    </source>
</evidence>
<comment type="caution">
    <text evidence="13">The sequence shown here is derived from an EMBL/GenBank/DDBJ whole genome shotgun (WGS) entry which is preliminary data.</text>
</comment>
<evidence type="ECO:0000259" key="12">
    <source>
        <dbReference type="Pfam" id="PF12019"/>
    </source>
</evidence>
<dbReference type="SUPFAM" id="SSF54523">
    <property type="entry name" value="Pili subunits"/>
    <property type="match status" value="1"/>
</dbReference>
<dbReference type="InterPro" id="IPR012902">
    <property type="entry name" value="N_methyl_site"/>
</dbReference>
<dbReference type="EMBL" id="JAFHLB010000035">
    <property type="protein sequence ID" value="MBN3580034.1"/>
    <property type="molecule type" value="Genomic_DNA"/>
</dbReference>
<dbReference type="Proteomes" id="UP000779070">
    <property type="component" value="Unassembled WGS sequence"/>
</dbReference>
<feature type="transmembrane region" description="Helical" evidence="11">
    <location>
        <begin position="12"/>
        <end position="30"/>
    </location>
</feature>
<evidence type="ECO:0000256" key="4">
    <source>
        <dbReference type="ARBA" id="ARBA00022481"/>
    </source>
</evidence>
<evidence type="ECO:0000256" key="10">
    <source>
        <dbReference type="ARBA" id="ARBA00030775"/>
    </source>
</evidence>
<organism evidence="13 14">
    <name type="scientific">Vibrio neptunius</name>
    <dbReference type="NCBI Taxonomy" id="170651"/>
    <lineage>
        <taxon>Bacteria</taxon>
        <taxon>Pseudomonadati</taxon>
        <taxon>Pseudomonadota</taxon>
        <taxon>Gammaproteobacteria</taxon>
        <taxon>Vibrionales</taxon>
        <taxon>Vibrionaceae</taxon>
        <taxon>Vibrio</taxon>
    </lineage>
</organism>
<dbReference type="InterPro" id="IPR022346">
    <property type="entry name" value="T2SS_GspH"/>
</dbReference>
<keyword evidence="7 11" id="KW-1133">Transmembrane helix</keyword>
<dbReference type="InterPro" id="IPR045584">
    <property type="entry name" value="Pilin-like"/>
</dbReference>
<accession>A0ABS3AA17</accession>
<evidence type="ECO:0000256" key="8">
    <source>
        <dbReference type="ARBA" id="ARBA00023136"/>
    </source>
</evidence>
<keyword evidence="3" id="KW-1003">Cell membrane</keyword>